<dbReference type="Gene3D" id="3.55.50.30">
    <property type="match status" value="1"/>
</dbReference>
<dbReference type="EMBL" id="ASSN01000022">
    <property type="protein sequence ID" value="EOS00082.1"/>
    <property type="molecule type" value="Genomic_DNA"/>
</dbReference>
<organism evidence="2 3">
    <name type="scientific">Phocaeicola vulgatus dnLKV7</name>
    <dbReference type="NCBI Taxonomy" id="1235786"/>
    <lineage>
        <taxon>Bacteria</taxon>
        <taxon>Pseudomonadati</taxon>
        <taxon>Bacteroidota</taxon>
        <taxon>Bacteroidia</taxon>
        <taxon>Bacteroidales</taxon>
        <taxon>Bacteroidaceae</taxon>
        <taxon>Phocaeicola</taxon>
    </lineage>
</organism>
<proteinExistence type="predicted"/>
<comment type="caution">
    <text evidence="2">The sequence shown here is derived from an EMBL/GenBank/DDBJ whole genome shotgun (WGS) entry which is preliminary data.</text>
</comment>
<evidence type="ECO:0000313" key="2">
    <source>
        <dbReference type="EMBL" id="EOS00082.1"/>
    </source>
</evidence>
<protein>
    <recommendedName>
        <fullName evidence="1">Protein FecR C-terminal domain-containing protein</fullName>
    </recommendedName>
</protein>
<dbReference type="AlphaFoldDB" id="R9H7S3"/>
<reference evidence="2 3" key="1">
    <citation type="submission" date="2013-04" db="EMBL/GenBank/DDBJ databases">
        <title>The Genome Sequence of Bacteroides vulgatus dnLKV7.</title>
        <authorList>
            <consortium name="The Broad Institute Genomics Platform"/>
            <consortium name="The Broad Institute Genome Sequencing Center for Infectious Disease"/>
            <person name="Earl A."/>
            <person name="Xavier R."/>
            <person name="Kuhn K."/>
            <person name="Stappenbeck T."/>
            <person name="Walker B."/>
            <person name="Young S."/>
            <person name="Zeng Q."/>
            <person name="Gargeya S."/>
            <person name="Fitzgerald M."/>
            <person name="Haas B."/>
            <person name="Abouelleil A."/>
            <person name="Allen A.W."/>
            <person name="Alvarado L."/>
            <person name="Arachchi H.M."/>
            <person name="Berlin A.M."/>
            <person name="Chapman S.B."/>
            <person name="Gainer-Dewar J."/>
            <person name="Goldberg J."/>
            <person name="Griggs A."/>
            <person name="Gujja S."/>
            <person name="Hansen M."/>
            <person name="Howarth C."/>
            <person name="Imamovic A."/>
            <person name="Ireland A."/>
            <person name="Larimer J."/>
            <person name="McCowan C."/>
            <person name="Murphy C."/>
            <person name="Pearson M."/>
            <person name="Poon T.W."/>
            <person name="Priest M."/>
            <person name="Roberts A."/>
            <person name="Saif S."/>
            <person name="Shea T."/>
            <person name="Sisk P."/>
            <person name="Sykes S."/>
            <person name="Wortman J."/>
            <person name="Nusbaum C."/>
            <person name="Birren B."/>
        </authorList>
    </citation>
    <scope>NUCLEOTIDE SEQUENCE [LARGE SCALE GENOMIC DNA]</scope>
    <source>
        <strain evidence="3">dnLKV7</strain>
    </source>
</reference>
<name>R9H7S3_PHOVU</name>
<evidence type="ECO:0000313" key="3">
    <source>
        <dbReference type="Proteomes" id="UP000014151"/>
    </source>
</evidence>
<dbReference type="PATRIC" id="fig|1235786.3.peg.3140"/>
<accession>R9H7S3</accession>
<dbReference type="RefSeq" id="WP_016271337.1">
    <property type="nucleotide sequence ID" value="NZ_KE159478.1"/>
</dbReference>
<dbReference type="Pfam" id="PF16344">
    <property type="entry name" value="FecR_C"/>
    <property type="match status" value="1"/>
</dbReference>
<sequence>MAWLLIRNSAQANVDSWTTGDLRFDNKTLKEMAKVIERRYDVKIRIMDSSLVEEYFTCHFRKDLTIAQAMELLKETRRVDYRIEKKTVYLYKK</sequence>
<gene>
    <name evidence="2" type="ORF">C800_03026</name>
</gene>
<dbReference type="HOGENOM" id="CLU_2393835_0_0_10"/>
<feature type="domain" description="Protein FecR C-terminal" evidence="1">
    <location>
        <begin position="22"/>
        <end position="89"/>
    </location>
</feature>
<dbReference type="Proteomes" id="UP000014151">
    <property type="component" value="Unassembled WGS sequence"/>
</dbReference>
<dbReference type="InterPro" id="IPR032508">
    <property type="entry name" value="FecR_C"/>
</dbReference>
<evidence type="ECO:0000259" key="1">
    <source>
        <dbReference type="Pfam" id="PF16344"/>
    </source>
</evidence>